<reference evidence="6" key="1">
    <citation type="submission" date="2016-10" db="EMBL/GenBank/DDBJ databases">
        <authorList>
            <person name="Varghese N."/>
            <person name="Submissions S."/>
        </authorList>
    </citation>
    <scope>NUCLEOTIDE SEQUENCE [LARGE SCALE GENOMIC DNA]</scope>
    <source>
        <strain evidence="6">CGMCC 4.7042</strain>
    </source>
</reference>
<dbReference type="PROSITE" id="PS51736">
    <property type="entry name" value="RECOMBINASES_3"/>
    <property type="match status" value="1"/>
</dbReference>
<dbReference type="GO" id="GO:0003677">
    <property type="term" value="F:DNA binding"/>
    <property type="evidence" value="ECO:0007669"/>
    <property type="project" value="UniProtKB-KW"/>
</dbReference>
<protein>
    <submittedName>
        <fullName evidence="5">Site-specific DNA recombinase</fullName>
    </submittedName>
</protein>
<feature type="domain" description="Resolvase/invertase-type recombinase catalytic" evidence="3">
    <location>
        <begin position="38"/>
        <end position="185"/>
    </location>
</feature>
<keyword evidence="6" id="KW-1185">Reference proteome</keyword>
<dbReference type="SMART" id="SM00857">
    <property type="entry name" value="Resolvase"/>
    <property type="match status" value="1"/>
</dbReference>
<dbReference type="EMBL" id="FNHI01000014">
    <property type="protein sequence ID" value="SDM85517.1"/>
    <property type="molecule type" value="Genomic_DNA"/>
</dbReference>
<dbReference type="Gene3D" id="3.90.1750.20">
    <property type="entry name" value="Putative Large Serine Recombinase, Chain B, Domain 2"/>
    <property type="match status" value="1"/>
</dbReference>
<organism evidence="5 6">
    <name type="scientific">Streptomyces wuyuanensis</name>
    <dbReference type="NCBI Taxonomy" id="1196353"/>
    <lineage>
        <taxon>Bacteria</taxon>
        <taxon>Bacillati</taxon>
        <taxon>Actinomycetota</taxon>
        <taxon>Actinomycetes</taxon>
        <taxon>Kitasatosporales</taxon>
        <taxon>Streptomycetaceae</taxon>
        <taxon>Streptomyces</taxon>
    </lineage>
</organism>
<gene>
    <name evidence="5" type="ORF">SAMN05444921_11483</name>
</gene>
<dbReference type="InterPro" id="IPR006119">
    <property type="entry name" value="Resolv_N"/>
</dbReference>
<evidence type="ECO:0000259" key="4">
    <source>
        <dbReference type="PROSITE" id="PS51737"/>
    </source>
</evidence>
<dbReference type="PANTHER" id="PTHR30461">
    <property type="entry name" value="DNA-INVERTASE FROM LAMBDOID PROPHAGE"/>
    <property type="match status" value="1"/>
</dbReference>
<dbReference type="SUPFAM" id="SSF53041">
    <property type="entry name" value="Resolvase-like"/>
    <property type="match status" value="1"/>
</dbReference>
<dbReference type="InterPro" id="IPR011109">
    <property type="entry name" value="DNA_bind_recombinase_dom"/>
</dbReference>
<dbReference type="Proteomes" id="UP000199063">
    <property type="component" value="Unassembled WGS sequence"/>
</dbReference>
<evidence type="ECO:0000256" key="1">
    <source>
        <dbReference type="ARBA" id="ARBA00023125"/>
    </source>
</evidence>
<dbReference type="InterPro" id="IPR036162">
    <property type="entry name" value="Resolvase-like_N_sf"/>
</dbReference>
<keyword evidence="1" id="KW-0238">DNA-binding</keyword>
<dbReference type="AlphaFoldDB" id="A0A1G9WMD7"/>
<dbReference type="Pfam" id="PF07508">
    <property type="entry name" value="Recombinase"/>
    <property type="match status" value="1"/>
</dbReference>
<dbReference type="Gene3D" id="3.40.50.1390">
    <property type="entry name" value="Resolvase, N-terminal catalytic domain"/>
    <property type="match status" value="1"/>
</dbReference>
<dbReference type="GO" id="GO:0000150">
    <property type="term" value="F:DNA strand exchange activity"/>
    <property type="evidence" value="ECO:0007669"/>
    <property type="project" value="InterPro"/>
</dbReference>
<name>A0A1G9WMD7_9ACTN</name>
<accession>A0A1G9WMD7</accession>
<dbReference type="CDD" id="cd00338">
    <property type="entry name" value="Ser_Recombinase"/>
    <property type="match status" value="1"/>
</dbReference>
<proteinExistence type="predicted"/>
<sequence length="513" mass="55722">MSAAYGIIRTVTRRLMLLDTASPRLTMTRMTKQHAPRRVIGYARISKATDESTSIERQRSIIADTCRARGWALAEIVEDIDVSATKTGLDRPGLARVRDAVAAKRADTVLVWRIDRVARSMSNLSNLVDEWAGHGAALVSATEPFDMTTSAGKMLMQMLGVFAEFEAATIRDRVTAARAALVKARRYPGGAAPFGYRVVDNPNGPGKALAVDPVEAAYVRKAADMILGGASTYAATAALNAAGSTPRKAAKWSLTSLRIVLTQDASLGYMTHHGKVVRDDDGAPVQAWEPILPEEDMARLRVLLAPTKTPGGERKRRARLLSGGLLRCSSCGGSLRVNQTGGKNPTTRYSCQGKSDGTGCERGVSIVADRIEEHIESVFLGTVGRYEVVEVRETVREVADLAAVEAELQAVSAELREVDDDDREAVLWSNMKTLKARKRELLAAPSEPVVEMIPTGQTFKEAWESRDTDGRRGLLESALRHIVIKPGVRGRRGVDASRVDIHWRDGDGVELAD</sequence>
<evidence type="ECO:0000256" key="2">
    <source>
        <dbReference type="ARBA" id="ARBA00023172"/>
    </source>
</evidence>
<dbReference type="STRING" id="1196353.SAMN05444921_11483"/>
<dbReference type="InterPro" id="IPR038109">
    <property type="entry name" value="DNA_bind_recomb_sf"/>
</dbReference>
<keyword evidence="2" id="KW-0233">DNA recombination</keyword>
<dbReference type="InterPro" id="IPR025827">
    <property type="entry name" value="Zn_ribbon_recom_dom"/>
</dbReference>
<evidence type="ECO:0000313" key="5">
    <source>
        <dbReference type="EMBL" id="SDM85517.1"/>
    </source>
</evidence>
<evidence type="ECO:0000259" key="3">
    <source>
        <dbReference type="PROSITE" id="PS51736"/>
    </source>
</evidence>
<dbReference type="PANTHER" id="PTHR30461:SF2">
    <property type="entry name" value="SERINE RECOMBINASE PINE-RELATED"/>
    <property type="match status" value="1"/>
</dbReference>
<evidence type="ECO:0000313" key="6">
    <source>
        <dbReference type="Proteomes" id="UP000199063"/>
    </source>
</evidence>
<dbReference type="InterPro" id="IPR050639">
    <property type="entry name" value="SSR_resolvase"/>
</dbReference>
<feature type="domain" description="Recombinase" evidence="4">
    <location>
        <begin position="193"/>
        <end position="310"/>
    </location>
</feature>
<dbReference type="PROSITE" id="PS51737">
    <property type="entry name" value="RECOMBINASE_DNA_BIND"/>
    <property type="match status" value="1"/>
</dbReference>
<dbReference type="Pfam" id="PF00239">
    <property type="entry name" value="Resolvase"/>
    <property type="match status" value="1"/>
</dbReference>
<dbReference type="Pfam" id="PF13408">
    <property type="entry name" value="Zn_ribbon_recom"/>
    <property type="match status" value="1"/>
</dbReference>